<keyword evidence="4" id="KW-1185">Reference proteome</keyword>
<dbReference type="InterPro" id="IPR019236">
    <property type="entry name" value="APP1_cat"/>
</dbReference>
<evidence type="ECO:0000313" key="4">
    <source>
        <dbReference type="Proteomes" id="UP000605846"/>
    </source>
</evidence>
<proteinExistence type="predicted"/>
<protein>
    <recommendedName>
        <fullName evidence="2">Phosphatidate phosphatase APP1 catalytic domain-containing protein</fullName>
    </recommendedName>
</protein>
<evidence type="ECO:0000256" key="1">
    <source>
        <dbReference type="SAM" id="MobiDB-lite"/>
    </source>
</evidence>
<dbReference type="InterPro" id="IPR036412">
    <property type="entry name" value="HAD-like_sf"/>
</dbReference>
<reference evidence="3" key="1">
    <citation type="submission" date="2020-01" db="EMBL/GenBank/DDBJ databases">
        <title>Genome Sequencing of Three Apophysomyces-Like Fungal Strains Confirms a Novel Fungal Genus in the Mucoromycota with divergent Burkholderia-like Endosymbiotic Bacteria.</title>
        <authorList>
            <person name="Stajich J.E."/>
            <person name="Macias A.M."/>
            <person name="Carter-House D."/>
            <person name="Lovett B."/>
            <person name="Kasson L.R."/>
            <person name="Berry K."/>
            <person name="Grigoriev I."/>
            <person name="Chang Y."/>
            <person name="Spatafora J."/>
            <person name="Kasson M.T."/>
        </authorList>
    </citation>
    <scope>NUCLEOTIDE SEQUENCE</scope>
    <source>
        <strain evidence="3">NRRL A-21654</strain>
    </source>
</reference>
<feature type="domain" description="Phosphatidate phosphatase APP1 catalytic" evidence="2">
    <location>
        <begin position="255"/>
        <end position="400"/>
    </location>
</feature>
<name>A0A8H7BIU8_9FUNG</name>
<organism evidence="3 4">
    <name type="scientific">Apophysomyces ossiformis</name>
    <dbReference type="NCBI Taxonomy" id="679940"/>
    <lineage>
        <taxon>Eukaryota</taxon>
        <taxon>Fungi</taxon>
        <taxon>Fungi incertae sedis</taxon>
        <taxon>Mucoromycota</taxon>
        <taxon>Mucoromycotina</taxon>
        <taxon>Mucoromycetes</taxon>
        <taxon>Mucorales</taxon>
        <taxon>Mucorineae</taxon>
        <taxon>Mucoraceae</taxon>
        <taxon>Apophysomyces</taxon>
    </lineage>
</organism>
<gene>
    <name evidence="3" type="ORF">EC973_002089</name>
</gene>
<dbReference type="EMBL" id="JABAYA010000155">
    <property type="protein sequence ID" value="KAF7723341.1"/>
    <property type="molecule type" value="Genomic_DNA"/>
</dbReference>
<accession>A0A8H7BIU8</accession>
<evidence type="ECO:0000259" key="2">
    <source>
        <dbReference type="Pfam" id="PF09949"/>
    </source>
</evidence>
<dbReference type="AlphaFoldDB" id="A0A8H7BIU8"/>
<feature type="region of interest" description="Disordered" evidence="1">
    <location>
        <begin position="1"/>
        <end position="29"/>
    </location>
</feature>
<dbReference type="PANTHER" id="PTHR28208">
    <property type="entry name" value="PHOSPHATIDATE PHOSPHATASE APP1"/>
    <property type="match status" value="1"/>
</dbReference>
<dbReference type="SUPFAM" id="SSF56784">
    <property type="entry name" value="HAD-like"/>
    <property type="match status" value="1"/>
</dbReference>
<comment type="caution">
    <text evidence="3">The sequence shown here is derived from an EMBL/GenBank/DDBJ whole genome shotgun (WGS) entry which is preliminary data.</text>
</comment>
<dbReference type="PANTHER" id="PTHR28208:SF1">
    <property type="entry name" value="FILAMENT ORGANIZATION PROTEIN APP1-LIKE, PUTATIVE (AFU_ORTHOLOGUE AFUA_1G06650)-RELATED"/>
    <property type="match status" value="1"/>
</dbReference>
<dbReference type="GO" id="GO:0030479">
    <property type="term" value="C:actin cortical patch"/>
    <property type="evidence" value="ECO:0007669"/>
    <property type="project" value="TreeGrafter"/>
</dbReference>
<dbReference type="Pfam" id="PF09949">
    <property type="entry name" value="APP1_cat"/>
    <property type="match status" value="1"/>
</dbReference>
<dbReference type="Proteomes" id="UP000605846">
    <property type="component" value="Unassembled WGS sequence"/>
</dbReference>
<dbReference type="OrthoDB" id="2117591at2759"/>
<feature type="compositionally biased region" description="Low complexity" evidence="1">
    <location>
        <begin position="7"/>
        <end position="20"/>
    </location>
</feature>
<dbReference type="InterPro" id="IPR052935">
    <property type="entry name" value="Mg2+_PAP"/>
</dbReference>
<dbReference type="GO" id="GO:0008195">
    <property type="term" value="F:phosphatidate phosphatase activity"/>
    <property type="evidence" value="ECO:0007669"/>
    <property type="project" value="InterPro"/>
</dbReference>
<sequence length="524" mass="59842">METSQESTTVSITKSSSTPTNSGEPVRRRDRLREIATRSTTLVLKEFHRLYTNSNAPTPRQVDRSITPPVKRTDSQTIDEILETSQPDTVKPQCMLFPTYGCQTEVDGDMRWKVEIAGWTFAIPGSTRLERFLLAAGRTYGGFMANSAEDTHFTSLLNQFRCHTMKEIDVNIRLGARILEKIQKQDDLEHKQQHDDMITTLINSGPNGRFEHTLLLDPMEIQRWIHGKTLKLEALFDGIESPYPGFVDLIPPTGISIISDIDDTIKITDVPDGSDAILRNTFFRKAREVPGMSDVYRKWAEQGAHVHYVSNGPWQVLPALEEFFKDTSFPKGSMHLRVITTQDLLRGKPKQHKLEVIPKIFEDFPNRKFILVGDSGEYDPEIYQEIYARFPHQVAKIFIHDVTSERAIDQDRRQRDRDASDSYYNTLRKFLIKEESHLLRRSNTATHTAMDAMTHTEMPNEQEAALDPEVPPATKLELFQQRMERVSAGMPEGMFTVFKLASQLLTDPVMAEEFLVANQSELGI</sequence>
<evidence type="ECO:0000313" key="3">
    <source>
        <dbReference type="EMBL" id="KAF7723341.1"/>
    </source>
</evidence>
<feature type="region of interest" description="Disordered" evidence="1">
    <location>
        <begin position="54"/>
        <end position="73"/>
    </location>
</feature>